<organism evidence="1 2">
    <name type="scientific">Levilinea saccharolytica</name>
    <dbReference type="NCBI Taxonomy" id="229921"/>
    <lineage>
        <taxon>Bacteria</taxon>
        <taxon>Bacillati</taxon>
        <taxon>Chloroflexota</taxon>
        <taxon>Anaerolineae</taxon>
        <taxon>Anaerolineales</taxon>
        <taxon>Anaerolineaceae</taxon>
        <taxon>Levilinea</taxon>
    </lineage>
</organism>
<comment type="caution">
    <text evidence="1">The sequence shown here is derived from an EMBL/GenBank/DDBJ whole genome shotgun (WGS) entry which is preliminary data.</text>
</comment>
<dbReference type="RefSeq" id="WP_062417514.1">
    <property type="nucleotide sequence ID" value="NZ_DF967974.1"/>
</dbReference>
<accession>A0A0P6X832</accession>
<evidence type="ECO:0000313" key="2">
    <source>
        <dbReference type="Proteomes" id="UP000050501"/>
    </source>
</evidence>
<keyword evidence="2" id="KW-1185">Reference proteome</keyword>
<dbReference type="Pfam" id="PF01986">
    <property type="entry name" value="DUF123"/>
    <property type="match status" value="1"/>
</dbReference>
<gene>
    <name evidence="1" type="ORF">ADN01_17140</name>
</gene>
<reference evidence="1 2" key="1">
    <citation type="submission" date="2015-07" db="EMBL/GenBank/DDBJ databases">
        <title>Genome sequence of Levilinea saccharolytica DSM 16555.</title>
        <authorList>
            <person name="Hemp J."/>
            <person name="Ward L.M."/>
            <person name="Pace L.A."/>
            <person name="Fischer W.W."/>
        </authorList>
    </citation>
    <scope>NUCLEOTIDE SEQUENCE [LARGE SCALE GENOMIC DNA]</scope>
    <source>
        <strain evidence="1 2">KIBI-1</strain>
    </source>
</reference>
<dbReference type="Proteomes" id="UP000050501">
    <property type="component" value="Unassembled WGS sequence"/>
</dbReference>
<evidence type="ECO:0000313" key="1">
    <source>
        <dbReference type="EMBL" id="KPL75582.1"/>
    </source>
</evidence>
<protein>
    <recommendedName>
        <fullName evidence="3">GIY-YIG nuclease family protein</fullName>
    </recommendedName>
</protein>
<name>A0A0P6X832_9CHLR</name>
<dbReference type="PANTHER" id="PTHR37460:SF1">
    <property type="entry name" value="ENDONUCLEASE III"/>
    <property type="match status" value="1"/>
</dbReference>
<proteinExistence type="predicted"/>
<dbReference type="EMBL" id="LGCM01000065">
    <property type="protein sequence ID" value="KPL75582.1"/>
    <property type="molecule type" value="Genomic_DNA"/>
</dbReference>
<dbReference type="InterPro" id="IPR002837">
    <property type="entry name" value="DUF123"/>
</dbReference>
<dbReference type="PANTHER" id="PTHR37460">
    <property type="entry name" value="ENDONUCLEASE III"/>
    <property type="match status" value="1"/>
</dbReference>
<dbReference type="STRING" id="229921.ADN01_17140"/>
<sequence length="147" mass="15589">MEGDLFPACAGSYALWFTLAQPAEGQVGRLGWCAFPAGDYVYLGSALGPGGLRGRLGRHLRPVLRPHWHIDVFRAWAALSGVSYRCAPQRLECAWVGQMLALGAEAAVRGFGASDCTAGCPAHLLRLPEGMRPEEGAHALGAAWVGC</sequence>
<dbReference type="AlphaFoldDB" id="A0A0P6X832"/>
<evidence type="ECO:0008006" key="3">
    <source>
        <dbReference type="Google" id="ProtNLM"/>
    </source>
</evidence>